<protein>
    <submittedName>
        <fullName evidence="2">Uncharacterized protein</fullName>
    </submittedName>
</protein>
<name>A0A7S2ZUZ3_9RHOD</name>
<sequence length="157" mass="18647">MLYRYRLVSKLRRFHSRRGFHDEGDTRSMTEGSWVDQQREGLNNDEGESVKKRRPKPSNWEGLNIFKQGKAPVEKPDDEYPEWIWDLARPQRTRTELMKEAELAFRQGGEYPKTRESQRVARNIYLASCRPQMPGKVDLKSEYKNFSPNRASQVRKK</sequence>
<organism evidence="2">
    <name type="scientific">Rhodosorus marinus</name>
    <dbReference type="NCBI Taxonomy" id="101924"/>
    <lineage>
        <taxon>Eukaryota</taxon>
        <taxon>Rhodophyta</taxon>
        <taxon>Stylonematophyceae</taxon>
        <taxon>Stylonematales</taxon>
        <taxon>Stylonemataceae</taxon>
        <taxon>Rhodosorus</taxon>
    </lineage>
</organism>
<dbReference type="AlphaFoldDB" id="A0A7S2ZUZ3"/>
<proteinExistence type="predicted"/>
<evidence type="ECO:0000313" key="2">
    <source>
        <dbReference type="EMBL" id="CAE0049410.1"/>
    </source>
</evidence>
<reference evidence="2" key="1">
    <citation type="submission" date="2021-01" db="EMBL/GenBank/DDBJ databases">
        <authorList>
            <person name="Corre E."/>
            <person name="Pelletier E."/>
            <person name="Niang G."/>
            <person name="Scheremetjew M."/>
            <person name="Finn R."/>
            <person name="Kale V."/>
            <person name="Holt S."/>
            <person name="Cochrane G."/>
            <person name="Meng A."/>
            <person name="Brown T."/>
            <person name="Cohen L."/>
        </authorList>
    </citation>
    <scope>NUCLEOTIDE SEQUENCE</scope>
    <source>
        <strain evidence="2">CCMP 769</strain>
    </source>
</reference>
<accession>A0A7S2ZUZ3</accession>
<dbReference type="EMBL" id="HBHW01022698">
    <property type="protein sequence ID" value="CAE0049410.1"/>
    <property type="molecule type" value="Transcribed_RNA"/>
</dbReference>
<feature type="region of interest" description="Disordered" evidence="1">
    <location>
        <begin position="20"/>
        <end position="74"/>
    </location>
</feature>
<dbReference type="Pfam" id="PF08561">
    <property type="entry name" value="Ribosomal_L37"/>
    <property type="match status" value="1"/>
</dbReference>
<gene>
    <name evidence="2" type="ORF">RMAR00112_LOCUS17409</name>
</gene>
<evidence type="ECO:0000256" key="1">
    <source>
        <dbReference type="SAM" id="MobiDB-lite"/>
    </source>
</evidence>
<dbReference type="InterPro" id="IPR013870">
    <property type="entry name" value="Ribosomal_mL54"/>
</dbReference>